<evidence type="ECO:0000313" key="2">
    <source>
        <dbReference type="Proteomes" id="UP000255389"/>
    </source>
</evidence>
<dbReference type="AlphaFoldDB" id="A0A378UDZ8"/>
<dbReference type="EMBL" id="UGQY01000001">
    <property type="protein sequence ID" value="STZ74602.1"/>
    <property type="molecule type" value="Genomic_DNA"/>
</dbReference>
<protein>
    <recommendedName>
        <fullName evidence="3">ESX-1 secretion-associated protein</fullName>
    </recommendedName>
</protein>
<sequence>MTLYVNHESLNKISQSLSNAGADLDSASASAPASVDGGWGTPAIMGILAQLTDNTGQLVIAVKAVADGVASASASYLRHDEAGAEALNAAMRPE</sequence>
<accession>A0A378UDZ8</accession>
<reference evidence="1 2" key="1">
    <citation type="submission" date="2018-06" db="EMBL/GenBank/DDBJ databases">
        <authorList>
            <consortium name="Pathogen Informatics"/>
            <person name="Doyle S."/>
        </authorList>
    </citation>
    <scope>NUCLEOTIDE SEQUENCE [LARGE SCALE GENOMIC DNA]</scope>
    <source>
        <strain evidence="1 2">NCTC1542</strain>
    </source>
</reference>
<evidence type="ECO:0000313" key="1">
    <source>
        <dbReference type="EMBL" id="STZ74602.1"/>
    </source>
</evidence>
<name>A0A378UDZ8_MYCFO</name>
<organism evidence="1 2">
    <name type="scientific">Mycolicibacterium fortuitum</name>
    <name type="common">Mycobacterium fortuitum</name>
    <dbReference type="NCBI Taxonomy" id="1766"/>
    <lineage>
        <taxon>Bacteria</taxon>
        <taxon>Bacillati</taxon>
        <taxon>Actinomycetota</taxon>
        <taxon>Actinomycetes</taxon>
        <taxon>Mycobacteriales</taxon>
        <taxon>Mycobacteriaceae</taxon>
        <taxon>Mycolicibacterium</taxon>
    </lineage>
</organism>
<proteinExistence type="predicted"/>
<gene>
    <name evidence="1" type="ORF">NCTC1542_02159</name>
</gene>
<evidence type="ECO:0008006" key="3">
    <source>
        <dbReference type="Google" id="ProtNLM"/>
    </source>
</evidence>
<dbReference type="Proteomes" id="UP000255389">
    <property type="component" value="Unassembled WGS sequence"/>
</dbReference>